<reference evidence="2 3" key="1">
    <citation type="submission" date="2016-01" db="EMBL/GenBank/DDBJ databases">
        <authorList>
            <person name="Oliw E.H."/>
        </authorList>
    </citation>
    <scope>NUCLEOTIDE SEQUENCE [LARGE SCALE GENOMIC DNA]</scope>
    <source>
        <strain evidence="2">LMG 27134</strain>
    </source>
</reference>
<evidence type="ECO:0000313" key="3">
    <source>
        <dbReference type="Proteomes" id="UP000054683"/>
    </source>
</evidence>
<dbReference type="Proteomes" id="UP000054683">
    <property type="component" value="Unassembled WGS sequence"/>
</dbReference>
<dbReference type="AlphaFoldDB" id="A0A158GTJ5"/>
<gene>
    <name evidence="2" type="ORF">AWB69_03306</name>
</gene>
<proteinExistence type="predicted"/>
<feature type="signal peptide" evidence="1">
    <location>
        <begin position="1"/>
        <end position="23"/>
    </location>
</feature>
<keyword evidence="1" id="KW-0732">Signal</keyword>
<accession>A0A158GTJ5</accession>
<sequence>MIKIRNFYIVFCLAMLVNSSASAAETEKYQIEFLGGSTIEFAEVESLEGEAIEANLFGFPKSSNERFLLTVTSPKVDRLQR</sequence>
<organism evidence="2 3">
    <name type="scientific">Caballeronia udeis</name>
    <dbReference type="NCBI Taxonomy" id="1232866"/>
    <lineage>
        <taxon>Bacteria</taxon>
        <taxon>Pseudomonadati</taxon>
        <taxon>Pseudomonadota</taxon>
        <taxon>Betaproteobacteria</taxon>
        <taxon>Burkholderiales</taxon>
        <taxon>Burkholderiaceae</taxon>
        <taxon>Caballeronia</taxon>
    </lineage>
</organism>
<evidence type="ECO:0000313" key="2">
    <source>
        <dbReference type="EMBL" id="SAL35416.1"/>
    </source>
</evidence>
<protein>
    <submittedName>
        <fullName evidence="2">Uncharacterized protein</fullName>
    </submittedName>
</protein>
<name>A0A158GTJ5_9BURK</name>
<evidence type="ECO:0000256" key="1">
    <source>
        <dbReference type="SAM" id="SignalP"/>
    </source>
</evidence>
<dbReference type="EMBL" id="FCOK02000020">
    <property type="protein sequence ID" value="SAL35416.1"/>
    <property type="molecule type" value="Genomic_DNA"/>
</dbReference>
<feature type="chain" id="PRO_5008501690" evidence="1">
    <location>
        <begin position="24"/>
        <end position="81"/>
    </location>
</feature>